<evidence type="ECO:0000313" key="1">
    <source>
        <dbReference type="EMBL" id="WRT70750.1"/>
    </source>
</evidence>
<dbReference type="PANTHER" id="PTHR34144:SF5">
    <property type="entry name" value="ALPHA-1,3-MANNOSYLTRANSFERASE CMT1"/>
    <property type="match status" value="1"/>
</dbReference>
<keyword evidence="2" id="KW-1185">Reference proteome</keyword>
<reference evidence="1 2" key="1">
    <citation type="submission" date="2024-01" db="EMBL/GenBank/DDBJ databases">
        <title>Comparative genomics of Cryptococcus and Kwoniella reveals pathogenesis evolution and contrasting modes of karyotype evolution via chromosome fusion or intercentromeric recombination.</title>
        <authorList>
            <person name="Coelho M.A."/>
            <person name="David-Palma M."/>
            <person name="Shea T."/>
            <person name="Bowers K."/>
            <person name="McGinley-Smith S."/>
            <person name="Mohammad A.W."/>
            <person name="Gnirke A."/>
            <person name="Yurkov A.M."/>
            <person name="Nowrousian M."/>
            <person name="Sun S."/>
            <person name="Cuomo C.A."/>
            <person name="Heitman J."/>
        </authorList>
    </citation>
    <scope>NUCLEOTIDE SEQUENCE [LARGE SCALE GENOMIC DNA]</scope>
    <source>
        <strain evidence="1">CBS 11374</strain>
    </source>
</reference>
<dbReference type="Proteomes" id="UP001329825">
    <property type="component" value="Chromosome 11"/>
</dbReference>
<dbReference type="Pfam" id="PF11735">
    <property type="entry name" value="CAP59_mtransfer"/>
    <property type="match status" value="1"/>
</dbReference>
<dbReference type="PANTHER" id="PTHR34144">
    <property type="entry name" value="CHROMOSOME 8, WHOLE GENOME SHOTGUN SEQUENCE"/>
    <property type="match status" value="1"/>
</dbReference>
<gene>
    <name evidence="1" type="ORF">IL334_007749</name>
</gene>
<dbReference type="EMBL" id="CP141891">
    <property type="protein sequence ID" value="WRT70750.1"/>
    <property type="molecule type" value="Genomic_DNA"/>
</dbReference>
<evidence type="ECO:0000313" key="2">
    <source>
        <dbReference type="Proteomes" id="UP001329825"/>
    </source>
</evidence>
<protein>
    <submittedName>
        <fullName evidence="1">Uncharacterized protein</fullName>
    </submittedName>
</protein>
<dbReference type="InterPro" id="IPR021047">
    <property type="entry name" value="Mannosyltransferase_CMT1"/>
</dbReference>
<sequence length="153" mass="18072">MRNEAMEPFYDTLPDNMDLSRMGNFKPKPNKPWTGIVFYNDVFLGATHFLEVIHQHIQQNADMTCGWDHNGKYFYDGWVGRDLSGRRHLYSRWIERRDTVDWIDKPPAKVKCHDWPDALGKSHNIWNTLRWVDSPKLEIPAADKFDYSSLDSE</sequence>
<accession>A0ABZ1D9I5</accession>
<organism evidence="1 2">
    <name type="scientific">Kwoniella shivajii</name>
    <dbReference type="NCBI Taxonomy" id="564305"/>
    <lineage>
        <taxon>Eukaryota</taxon>
        <taxon>Fungi</taxon>
        <taxon>Dikarya</taxon>
        <taxon>Basidiomycota</taxon>
        <taxon>Agaricomycotina</taxon>
        <taxon>Tremellomycetes</taxon>
        <taxon>Tremellales</taxon>
        <taxon>Cryptococcaceae</taxon>
        <taxon>Kwoniella</taxon>
    </lineage>
</organism>
<dbReference type="RefSeq" id="XP_062795489.1">
    <property type="nucleotide sequence ID" value="XM_062939438.1"/>
</dbReference>
<dbReference type="GeneID" id="87959879"/>
<proteinExistence type="predicted"/>
<name>A0ABZ1D9I5_9TREE</name>